<dbReference type="InterPro" id="IPR036259">
    <property type="entry name" value="MFS_trans_sf"/>
</dbReference>
<evidence type="ECO:0000256" key="3">
    <source>
        <dbReference type="ARBA" id="ARBA00022475"/>
    </source>
</evidence>
<feature type="transmembrane region" description="Helical" evidence="7">
    <location>
        <begin position="350"/>
        <end position="370"/>
    </location>
</feature>
<comment type="subcellular location">
    <subcellularLocation>
        <location evidence="1">Cell membrane</location>
        <topology evidence="1">Multi-pass membrane protein</topology>
    </subcellularLocation>
</comment>
<keyword evidence="5 7" id="KW-1133">Transmembrane helix</keyword>
<feature type="transmembrane region" description="Helical" evidence="7">
    <location>
        <begin position="312"/>
        <end position="330"/>
    </location>
</feature>
<proteinExistence type="predicted"/>
<dbReference type="InterPro" id="IPR011701">
    <property type="entry name" value="MFS"/>
</dbReference>
<reference evidence="9 10" key="1">
    <citation type="submission" date="2017-05" db="EMBL/GenBank/DDBJ databases">
        <authorList>
            <person name="Varghese N."/>
            <person name="Submissions S."/>
        </authorList>
    </citation>
    <scope>NUCLEOTIDE SEQUENCE [LARGE SCALE GENOMIC DNA]</scope>
    <source>
        <strain evidence="9 10">DSM 45474</strain>
    </source>
</reference>
<evidence type="ECO:0000256" key="5">
    <source>
        <dbReference type="ARBA" id="ARBA00022989"/>
    </source>
</evidence>
<evidence type="ECO:0000256" key="7">
    <source>
        <dbReference type="SAM" id="Phobius"/>
    </source>
</evidence>
<evidence type="ECO:0000256" key="2">
    <source>
        <dbReference type="ARBA" id="ARBA00022448"/>
    </source>
</evidence>
<accession>A0A521EXU9</accession>
<feature type="domain" description="Major facilitator superfamily (MFS) profile" evidence="8">
    <location>
        <begin position="222"/>
        <end position="425"/>
    </location>
</feature>
<sequence length="425" mass="47826">MNSIWKERRIYILLMANIASSVGTGISGIAVPWFLIQRSGGEAIYGYLMFGMTVVSFLLSPTIGVWVDRVSRKRLLLWNQCFGMMVTFPLALWGFTVGHFEIWQLVAVSASSFLYYTLHFPAQFALVQEIFDRSQYSTLNSLLEVQSQAAAVISGGLASLLLDRVGLDWILFLDFATYLLSFLLLWRIPYSRKSREDGETPVFRSWWGDFLEGYQYLRTKPMLTLFFLCTLFPFIGVMASNYLNPIYVVKTLNADATVMGLQEIMYAVGAVAAGVLIPWFVRRLGPYATLLTTVGCFVLATAVLAFVPMVMVFLMIKLLFGVGNAGTRVVRKTLMMEKVPNRLIGRVNSFFMGVGYILRIVLLGLFTEMVPEKGAMWAYAILLILMVAAWIGIAASRNVLKNDRQYPNYPIKMKQVGVHDKVVKG</sequence>
<feature type="transmembrane region" description="Helical" evidence="7">
    <location>
        <begin position="76"/>
        <end position="96"/>
    </location>
</feature>
<dbReference type="GO" id="GO:0005886">
    <property type="term" value="C:plasma membrane"/>
    <property type="evidence" value="ECO:0007669"/>
    <property type="project" value="UniProtKB-SubCell"/>
</dbReference>
<evidence type="ECO:0000256" key="6">
    <source>
        <dbReference type="ARBA" id="ARBA00023136"/>
    </source>
</evidence>
<organism evidence="9 10">
    <name type="scientific">Melghirimyces algeriensis</name>
    <dbReference type="NCBI Taxonomy" id="910412"/>
    <lineage>
        <taxon>Bacteria</taxon>
        <taxon>Bacillati</taxon>
        <taxon>Bacillota</taxon>
        <taxon>Bacilli</taxon>
        <taxon>Bacillales</taxon>
        <taxon>Thermoactinomycetaceae</taxon>
        <taxon>Melghirimyces</taxon>
    </lineage>
</organism>
<feature type="transmembrane region" description="Helical" evidence="7">
    <location>
        <begin position="264"/>
        <end position="281"/>
    </location>
</feature>
<evidence type="ECO:0000256" key="4">
    <source>
        <dbReference type="ARBA" id="ARBA00022692"/>
    </source>
</evidence>
<keyword evidence="6 7" id="KW-0472">Membrane</keyword>
<dbReference type="SUPFAM" id="SSF103473">
    <property type="entry name" value="MFS general substrate transporter"/>
    <property type="match status" value="1"/>
</dbReference>
<dbReference type="PANTHER" id="PTHR23513">
    <property type="entry name" value="INTEGRAL MEMBRANE EFFLUX PROTEIN-RELATED"/>
    <property type="match status" value="1"/>
</dbReference>
<dbReference type="RefSeq" id="WP_185956331.1">
    <property type="nucleotide sequence ID" value="NZ_FXTI01000011.1"/>
</dbReference>
<evidence type="ECO:0000256" key="1">
    <source>
        <dbReference type="ARBA" id="ARBA00004651"/>
    </source>
</evidence>
<name>A0A521EXU9_9BACL</name>
<gene>
    <name evidence="9" type="ORF">SAMN06264849_11157</name>
</gene>
<evidence type="ECO:0000259" key="8">
    <source>
        <dbReference type="PROSITE" id="PS50850"/>
    </source>
</evidence>
<evidence type="ECO:0000313" key="10">
    <source>
        <dbReference type="Proteomes" id="UP000315636"/>
    </source>
</evidence>
<feature type="transmembrane region" description="Helical" evidence="7">
    <location>
        <begin position="12"/>
        <end position="35"/>
    </location>
</feature>
<feature type="transmembrane region" description="Helical" evidence="7">
    <location>
        <begin position="288"/>
        <end position="306"/>
    </location>
</feature>
<dbReference type="GO" id="GO:0022857">
    <property type="term" value="F:transmembrane transporter activity"/>
    <property type="evidence" value="ECO:0007669"/>
    <property type="project" value="InterPro"/>
</dbReference>
<dbReference type="Gene3D" id="1.20.1250.20">
    <property type="entry name" value="MFS general substrate transporter like domains"/>
    <property type="match status" value="1"/>
</dbReference>
<dbReference type="AlphaFoldDB" id="A0A521EXU9"/>
<dbReference type="CDD" id="cd06173">
    <property type="entry name" value="MFS_MefA_like"/>
    <property type="match status" value="1"/>
</dbReference>
<keyword evidence="4 7" id="KW-0812">Transmembrane</keyword>
<dbReference type="Proteomes" id="UP000315636">
    <property type="component" value="Unassembled WGS sequence"/>
</dbReference>
<dbReference type="PANTHER" id="PTHR23513:SF6">
    <property type="entry name" value="MAJOR FACILITATOR SUPERFAMILY ASSOCIATED DOMAIN-CONTAINING PROTEIN"/>
    <property type="match status" value="1"/>
</dbReference>
<dbReference type="InterPro" id="IPR020846">
    <property type="entry name" value="MFS_dom"/>
</dbReference>
<feature type="transmembrane region" description="Helical" evidence="7">
    <location>
        <begin position="376"/>
        <end position="395"/>
    </location>
</feature>
<dbReference type="PROSITE" id="PS50850">
    <property type="entry name" value="MFS"/>
    <property type="match status" value="1"/>
</dbReference>
<feature type="transmembrane region" description="Helical" evidence="7">
    <location>
        <begin position="47"/>
        <end position="67"/>
    </location>
</feature>
<protein>
    <submittedName>
        <fullName evidence="9">MFS-type transporter involved in bile tolerance, Atg22 family</fullName>
    </submittedName>
</protein>
<evidence type="ECO:0000313" key="9">
    <source>
        <dbReference type="EMBL" id="SMO88713.1"/>
    </source>
</evidence>
<dbReference type="Pfam" id="PF07690">
    <property type="entry name" value="MFS_1"/>
    <property type="match status" value="1"/>
</dbReference>
<keyword evidence="2" id="KW-0813">Transport</keyword>
<keyword evidence="10" id="KW-1185">Reference proteome</keyword>
<feature type="transmembrane region" description="Helical" evidence="7">
    <location>
        <begin position="167"/>
        <end position="186"/>
    </location>
</feature>
<keyword evidence="3" id="KW-1003">Cell membrane</keyword>
<dbReference type="EMBL" id="FXTI01000011">
    <property type="protein sequence ID" value="SMO88713.1"/>
    <property type="molecule type" value="Genomic_DNA"/>
</dbReference>
<feature type="transmembrane region" description="Helical" evidence="7">
    <location>
        <begin position="223"/>
        <end position="244"/>
    </location>
</feature>